<dbReference type="EMBL" id="CP140154">
    <property type="protein sequence ID" value="WQG86686.1"/>
    <property type="molecule type" value="Genomic_DNA"/>
</dbReference>
<organism evidence="2 3">
    <name type="scientific">Chitinophaga sancti</name>
    <dbReference type="NCBI Taxonomy" id="1004"/>
    <lineage>
        <taxon>Bacteria</taxon>
        <taxon>Pseudomonadati</taxon>
        <taxon>Bacteroidota</taxon>
        <taxon>Chitinophagia</taxon>
        <taxon>Chitinophagales</taxon>
        <taxon>Chitinophagaceae</taxon>
        <taxon>Chitinophaga</taxon>
    </lineage>
</organism>
<keyword evidence="1" id="KW-0732">Signal</keyword>
<proteinExistence type="predicted"/>
<keyword evidence="3" id="KW-1185">Reference proteome</keyword>
<feature type="chain" id="PRO_5046331156" description="LTXXQ motif family protein" evidence="1">
    <location>
        <begin position="22"/>
        <end position="145"/>
    </location>
</feature>
<accession>A0ABZ0X7V7</accession>
<evidence type="ECO:0000256" key="1">
    <source>
        <dbReference type="SAM" id="SignalP"/>
    </source>
</evidence>
<sequence length="145" mass="17234">MKKYMICISSLLMCLFLSVHANSVAQEKHHHAVDSTGKRVRWTAEEKADRMSDKLDRRLNLTSKQDADIHTINIDITRRMDAIKSNTSLSKKDKMQQAKALNEERSQRFKTVLTPEQYKKWNDWEMKKKERMEARMDKKQQKHNN</sequence>
<evidence type="ECO:0008006" key="4">
    <source>
        <dbReference type="Google" id="ProtNLM"/>
    </source>
</evidence>
<protein>
    <recommendedName>
        <fullName evidence="4">LTXXQ motif family protein</fullName>
    </recommendedName>
</protein>
<gene>
    <name evidence="2" type="ORF">SR876_17250</name>
</gene>
<feature type="signal peptide" evidence="1">
    <location>
        <begin position="1"/>
        <end position="21"/>
    </location>
</feature>
<dbReference type="RefSeq" id="WP_072360430.1">
    <property type="nucleotide sequence ID" value="NZ_CBHWAX010000015.1"/>
</dbReference>
<name>A0ABZ0X7V7_9BACT</name>
<evidence type="ECO:0000313" key="3">
    <source>
        <dbReference type="Proteomes" id="UP001326715"/>
    </source>
</evidence>
<dbReference type="Proteomes" id="UP001326715">
    <property type="component" value="Chromosome"/>
</dbReference>
<evidence type="ECO:0000313" key="2">
    <source>
        <dbReference type="EMBL" id="WQG86686.1"/>
    </source>
</evidence>
<reference evidence="2 3" key="1">
    <citation type="submission" date="2023-11" db="EMBL/GenBank/DDBJ databases">
        <title>MicrobeMod: A computational toolkit for identifying prokaryotic methylation and restriction-modification with nanopore sequencing.</title>
        <authorList>
            <person name="Crits-Christoph A."/>
            <person name="Kang S.C."/>
            <person name="Lee H."/>
            <person name="Ostrov N."/>
        </authorList>
    </citation>
    <scope>NUCLEOTIDE SEQUENCE [LARGE SCALE GENOMIC DNA]</scope>
    <source>
        <strain evidence="2 3">ATCC 23090</strain>
    </source>
</reference>